<proteinExistence type="predicted"/>
<sequence length="181" mass="19378">MLASLIIGLLALTTISVSSPIPAAKRDTAELYILSNCYDNLTHASYASAFWYYPDFLPDYPEPQAVGVINAKKAVTFEGLNIAIKAPFKLTAAIPRNATLASYQEIVASATISSFAGPAAAIKGTGEAFYSPATNVNCYYDYAVRDLGGTLAYITLSSTLQIIKGTHGDTKENRTSYAEEN</sequence>
<dbReference type="Proteomes" id="UP000531561">
    <property type="component" value="Unassembled WGS sequence"/>
</dbReference>
<comment type="caution">
    <text evidence="2">The sequence shown here is derived from an EMBL/GenBank/DDBJ whole genome shotgun (WGS) entry which is preliminary data.</text>
</comment>
<protein>
    <submittedName>
        <fullName evidence="2">Uncharacterized protein</fullName>
    </submittedName>
</protein>
<feature type="chain" id="PRO_5034986840" evidence="1">
    <location>
        <begin position="19"/>
        <end position="181"/>
    </location>
</feature>
<gene>
    <name evidence="2" type="ORF">Bfra_010022</name>
</gene>
<dbReference type="RefSeq" id="XP_037188825.1">
    <property type="nucleotide sequence ID" value="XM_037340357.1"/>
</dbReference>
<dbReference type="AlphaFoldDB" id="A0A8H6ALW0"/>
<accession>A0A8H6ALW0</accession>
<evidence type="ECO:0000313" key="3">
    <source>
        <dbReference type="Proteomes" id="UP000531561"/>
    </source>
</evidence>
<dbReference type="EMBL" id="JABFCT010000015">
    <property type="protein sequence ID" value="KAF5869877.1"/>
    <property type="molecule type" value="Genomic_DNA"/>
</dbReference>
<reference evidence="2 3" key="1">
    <citation type="journal article" date="2020" name="Phytopathology">
        <title>A high-quality genome resource of Botrytis fragariae, a new and rapidly spreading fungal pathogen causing strawberry gray mold in the U.S.A.</title>
        <authorList>
            <person name="Wu Y."/>
            <person name="Saski C.A."/>
            <person name="Schnabel G."/>
            <person name="Xiao S."/>
            <person name="Hu M."/>
        </authorList>
    </citation>
    <scope>NUCLEOTIDE SEQUENCE [LARGE SCALE GENOMIC DNA]</scope>
    <source>
        <strain evidence="2 3">BVB16</strain>
    </source>
</reference>
<dbReference type="GeneID" id="59264049"/>
<name>A0A8H6ALW0_9HELO</name>
<organism evidence="2 3">
    <name type="scientific">Botrytis fragariae</name>
    <dbReference type="NCBI Taxonomy" id="1964551"/>
    <lineage>
        <taxon>Eukaryota</taxon>
        <taxon>Fungi</taxon>
        <taxon>Dikarya</taxon>
        <taxon>Ascomycota</taxon>
        <taxon>Pezizomycotina</taxon>
        <taxon>Leotiomycetes</taxon>
        <taxon>Helotiales</taxon>
        <taxon>Sclerotiniaceae</taxon>
        <taxon>Botrytis</taxon>
    </lineage>
</organism>
<evidence type="ECO:0000313" key="2">
    <source>
        <dbReference type="EMBL" id="KAF5869877.1"/>
    </source>
</evidence>
<keyword evidence="1" id="KW-0732">Signal</keyword>
<dbReference type="OrthoDB" id="4733107at2759"/>
<keyword evidence="3" id="KW-1185">Reference proteome</keyword>
<evidence type="ECO:0000256" key="1">
    <source>
        <dbReference type="SAM" id="SignalP"/>
    </source>
</evidence>
<feature type="signal peptide" evidence="1">
    <location>
        <begin position="1"/>
        <end position="18"/>
    </location>
</feature>